<keyword evidence="2" id="KW-1185">Reference proteome</keyword>
<dbReference type="Proteomes" id="UP000516046">
    <property type="component" value="Chromosome"/>
</dbReference>
<dbReference type="AlphaFoldDB" id="A0A7G9WHD6"/>
<name>A0A7G9WHD6_9FIRM</name>
<reference evidence="1 2" key="1">
    <citation type="submission" date="2020-08" db="EMBL/GenBank/DDBJ databases">
        <authorList>
            <person name="Ren C."/>
            <person name="Gu Y."/>
            <person name="Xu Y."/>
        </authorList>
    </citation>
    <scope>NUCLEOTIDE SEQUENCE [LARGE SCALE GENOMIC DNA]</scope>
    <source>
        <strain evidence="1 2">LBM18003</strain>
    </source>
</reference>
<dbReference type="KEGG" id="caml:H6X83_00025"/>
<dbReference type="NCBIfam" id="NF046065">
    <property type="entry name" value="MtxRegRemB"/>
    <property type="match status" value="1"/>
</dbReference>
<dbReference type="RefSeq" id="WP_212507163.1">
    <property type="nucleotide sequence ID" value="NZ_CP060696.1"/>
</dbReference>
<evidence type="ECO:0000313" key="2">
    <source>
        <dbReference type="Proteomes" id="UP000516046"/>
    </source>
</evidence>
<organism evidence="1 2">
    <name type="scientific">Caproicibacterium amylolyticum</name>
    <dbReference type="NCBI Taxonomy" id="2766537"/>
    <lineage>
        <taxon>Bacteria</taxon>
        <taxon>Bacillati</taxon>
        <taxon>Bacillota</taxon>
        <taxon>Clostridia</taxon>
        <taxon>Eubacteriales</taxon>
        <taxon>Oscillospiraceae</taxon>
        <taxon>Caproicibacterium</taxon>
    </lineage>
</organism>
<accession>A0A7G9WHD6</accession>
<gene>
    <name evidence="1" type="ORF">H6X83_00025</name>
</gene>
<evidence type="ECO:0000313" key="1">
    <source>
        <dbReference type="EMBL" id="QNO18098.1"/>
    </source>
</evidence>
<sequence>MYLHLGQDTVIRSEDIMGIFDMETSTLSSSTRDYLAKSEKDGRVVNVSMEMPKSFVLCSTPYGREKVYITQISSTTLLKRTGFMEELRNVNIEKQEPMR</sequence>
<protein>
    <submittedName>
        <fullName evidence="1">DUF370 domain-containing protein</fullName>
    </submittedName>
</protein>
<proteinExistence type="predicted"/>
<dbReference type="EMBL" id="CP060696">
    <property type="protein sequence ID" value="QNO18098.1"/>
    <property type="molecule type" value="Genomic_DNA"/>
</dbReference>